<feature type="region of interest" description="Disordered" evidence="1">
    <location>
        <begin position="125"/>
        <end position="144"/>
    </location>
</feature>
<evidence type="ECO:0000256" key="1">
    <source>
        <dbReference type="SAM" id="MobiDB-lite"/>
    </source>
</evidence>
<gene>
    <name evidence="3" type="ORF">I6H47_00335</name>
</gene>
<sequence>MSMTFSTWLAQSSDADFESFVRTRRDLLRPESPTLSTLAAATSSRIGVSRGIEALDADQLDLLIGLATAARTGPDISLDRLGDAVPADADLTRLRDLGLAWPTDAPGIWRIQSEAITLLPTSAADSARPRPWHTYTDSAQRPDASATTIPQALVHNSEQAAVAEVVSSLRGLVDEMESSPASRLTSGGISKRDVSRLARTLELDLEPTITLLLAAKSLGLIGVLDDPLDPQWTASDDAATMLAGDRADLWASLVSSWLRESQDVTQLVTGASANERLTVLAAPKKSLFKGFSQSVPAMPLLRSTVLSVLHGIGVGSSRSAEWIHAQVLRSRPLTPAHDPAITEEVLQSAVMFGLATTPLQQPGHFGPSRFGVMLAAGLERAAAAAVRDNPALAPLGVSVAALSVPAEVVAEVRTGLVPEVDTVLIQSDLTAVATGPIDPRVHHILRRFAVVEARGQGTVYRIDGDTIEASMQSGVDAAEALRELAAISAEPLPSTLDFLISNTAAKLRRVRVAGARAVLVVDDPVDLDVILSDPLMAPAGLDRLAPTVAISQLGPERTMHLLEAGDHHALLHSPAGPVRRRSVITQTEPEVTTRTRARVTDDRLGDYIRILRSPAGATAEQKPTDEPLGHLDRLREAAQARTLVTIRLADSHGQERIVQMQPTTVNGGRVRGTVTTTGAEASLSIARIVSVEPAPEPT</sequence>
<keyword evidence="3" id="KW-0378">Hydrolase</keyword>
<proteinExistence type="predicted"/>
<name>A0A7T3ZZK7_9MICO</name>
<dbReference type="GO" id="GO:0004386">
    <property type="term" value="F:helicase activity"/>
    <property type="evidence" value="ECO:0007669"/>
    <property type="project" value="UniProtKB-KW"/>
</dbReference>
<dbReference type="EMBL" id="CP065989">
    <property type="protein sequence ID" value="QQB14500.1"/>
    <property type="molecule type" value="Genomic_DNA"/>
</dbReference>
<keyword evidence="3" id="KW-0347">Helicase</keyword>
<organism evidence="3 4">
    <name type="scientific">Brevibacterium casei</name>
    <dbReference type="NCBI Taxonomy" id="33889"/>
    <lineage>
        <taxon>Bacteria</taxon>
        <taxon>Bacillati</taxon>
        <taxon>Actinomycetota</taxon>
        <taxon>Actinomycetes</taxon>
        <taxon>Micrococcales</taxon>
        <taxon>Brevibacteriaceae</taxon>
        <taxon>Brevibacterium</taxon>
    </lineage>
</organism>
<feature type="domain" description="Helicase XPB/Ssl2 N-terminal" evidence="2">
    <location>
        <begin position="423"/>
        <end position="545"/>
    </location>
</feature>
<protein>
    <submittedName>
        <fullName evidence="3">Helicase-associated domain-containing protein</fullName>
    </submittedName>
</protein>
<evidence type="ECO:0000259" key="2">
    <source>
        <dbReference type="Pfam" id="PF13625"/>
    </source>
</evidence>
<evidence type="ECO:0000313" key="3">
    <source>
        <dbReference type="EMBL" id="QQB14500.1"/>
    </source>
</evidence>
<accession>A0A7T3ZZK7</accession>
<dbReference type="Pfam" id="PF13625">
    <property type="entry name" value="Helicase_C_3"/>
    <property type="match status" value="1"/>
</dbReference>
<feature type="compositionally biased region" description="Polar residues" evidence="1">
    <location>
        <begin position="135"/>
        <end position="144"/>
    </location>
</feature>
<keyword evidence="3" id="KW-0547">Nucleotide-binding</keyword>
<dbReference type="Proteomes" id="UP000595374">
    <property type="component" value="Chromosome"/>
</dbReference>
<evidence type="ECO:0000313" key="4">
    <source>
        <dbReference type="Proteomes" id="UP000595374"/>
    </source>
</evidence>
<dbReference type="AlphaFoldDB" id="A0A7T3ZZK7"/>
<keyword evidence="3" id="KW-0067">ATP-binding</keyword>
<reference evidence="3 4" key="1">
    <citation type="submission" date="2020-12" db="EMBL/GenBank/DDBJ databases">
        <title>FDA dAtabase for Regulatory Grade micrObial Sequences (FDA-ARGOS): Supporting development and validation of Infectious Disease Dx tests.</title>
        <authorList>
            <person name="Sproer C."/>
            <person name="Gronow S."/>
            <person name="Severitt S."/>
            <person name="Schroder I."/>
            <person name="Tallon L."/>
            <person name="Sadzewicz L."/>
            <person name="Zhao X."/>
            <person name="Boylan J."/>
            <person name="Ott S."/>
            <person name="Bowen H."/>
            <person name="Vavikolanu K."/>
            <person name="Mehta A."/>
            <person name="Aluvathingal J."/>
            <person name="Nadendla S."/>
            <person name="Lowell S."/>
            <person name="Myers T."/>
            <person name="Yan Y."/>
            <person name="Sichtig H."/>
        </authorList>
    </citation>
    <scope>NUCLEOTIDE SEQUENCE [LARGE SCALE GENOMIC DNA]</scope>
    <source>
        <strain evidence="3 4">FDAARGOS_990</strain>
    </source>
</reference>
<dbReference type="InterPro" id="IPR032830">
    <property type="entry name" value="XPB/Ssl2_N"/>
</dbReference>